<sequence length="240" mass="27203">MLAVILLLSTCCAQVEEPSFRDQQLLYPRVRAAYAATWEPLQALLRSHHIEPSRLELFFRAFKIGQRLEVWGRNAGEGPYQLLRTYSIAGTSGTLGPKRAQGDGQVPEGFYELDRFNPRSLYYLSLGLNYPNASDRLLGSAHPGQDIFIHGSDVTIGCVPITDALIQEAYVLAVEAHNAGQQHIQVHIFPFSLTEENLFTRQHSRHYDFWKSLQPGYEYFTRHHTLPEVLVDSVGSYAIR</sequence>
<dbReference type="InterPro" id="IPR038063">
    <property type="entry name" value="Transpep_catalytic_dom"/>
</dbReference>
<dbReference type="InterPro" id="IPR005490">
    <property type="entry name" value="LD_TPept_cat_dom"/>
</dbReference>
<dbReference type="SUPFAM" id="SSF141523">
    <property type="entry name" value="L,D-transpeptidase catalytic domain-like"/>
    <property type="match status" value="1"/>
</dbReference>
<evidence type="ECO:0000256" key="6">
    <source>
        <dbReference type="ARBA" id="ARBA00023316"/>
    </source>
</evidence>
<comment type="similarity">
    <text evidence="2">Belongs to the YkuD family.</text>
</comment>
<dbReference type="GO" id="GO:0071555">
    <property type="term" value="P:cell wall organization"/>
    <property type="evidence" value="ECO:0007669"/>
    <property type="project" value="UniProtKB-UniRule"/>
</dbReference>
<dbReference type="PANTHER" id="PTHR36699">
    <property type="entry name" value="LD-TRANSPEPTIDASE"/>
    <property type="match status" value="1"/>
</dbReference>
<protein>
    <recommendedName>
        <fullName evidence="8">L,D-TPase catalytic domain-containing protein</fullName>
    </recommendedName>
</protein>
<gene>
    <name evidence="9" type="ORF">BXP70_05660</name>
</gene>
<dbReference type="CDD" id="cd16913">
    <property type="entry name" value="YkuD_like"/>
    <property type="match status" value="1"/>
</dbReference>
<keyword evidence="10" id="KW-1185">Reference proteome</keyword>
<evidence type="ECO:0000256" key="3">
    <source>
        <dbReference type="ARBA" id="ARBA00022679"/>
    </source>
</evidence>
<evidence type="ECO:0000256" key="1">
    <source>
        <dbReference type="ARBA" id="ARBA00004752"/>
    </source>
</evidence>
<keyword evidence="4 7" id="KW-0133">Cell shape</keyword>
<comment type="pathway">
    <text evidence="1 7">Cell wall biogenesis; peptidoglycan biosynthesis.</text>
</comment>
<dbReference type="GO" id="GO:0008360">
    <property type="term" value="P:regulation of cell shape"/>
    <property type="evidence" value="ECO:0007669"/>
    <property type="project" value="UniProtKB-UniRule"/>
</dbReference>
<feature type="active site" description="Nucleophile" evidence="7">
    <location>
        <position position="158"/>
    </location>
</feature>
<dbReference type="GO" id="GO:0009252">
    <property type="term" value="P:peptidoglycan biosynthetic process"/>
    <property type="evidence" value="ECO:0007669"/>
    <property type="project" value="UniProtKB-UniPathway"/>
</dbReference>
<keyword evidence="5 7" id="KW-0573">Peptidoglycan synthesis</keyword>
<feature type="domain" description="L,D-TPase catalytic" evidence="8">
    <location>
        <begin position="57"/>
        <end position="189"/>
    </location>
</feature>
<organism evidence="9 10">
    <name type="scientific">Hymenobacter crusticola</name>
    <dbReference type="NCBI Taxonomy" id="1770526"/>
    <lineage>
        <taxon>Bacteria</taxon>
        <taxon>Pseudomonadati</taxon>
        <taxon>Bacteroidota</taxon>
        <taxon>Cytophagia</taxon>
        <taxon>Cytophagales</taxon>
        <taxon>Hymenobacteraceae</taxon>
        <taxon>Hymenobacter</taxon>
    </lineage>
</organism>
<dbReference type="GO" id="GO:0004180">
    <property type="term" value="F:carboxypeptidase activity"/>
    <property type="evidence" value="ECO:0007669"/>
    <property type="project" value="UniProtKB-ARBA"/>
</dbReference>
<evidence type="ECO:0000313" key="9">
    <source>
        <dbReference type="EMBL" id="OUJ75655.1"/>
    </source>
</evidence>
<dbReference type="PROSITE" id="PS52029">
    <property type="entry name" value="LD_TPASE"/>
    <property type="match status" value="1"/>
</dbReference>
<feature type="active site" description="Proton donor/acceptor" evidence="7">
    <location>
        <position position="150"/>
    </location>
</feature>
<evidence type="ECO:0000256" key="2">
    <source>
        <dbReference type="ARBA" id="ARBA00005992"/>
    </source>
</evidence>
<evidence type="ECO:0000256" key="7">
    <source>
        <dbReference type="PROSITE-ProRule" id="PRU01373"/>
    </source>
</evidence>
<proteinExistence type="inferred from homology"/>
<dbReference type="Proteomes" id="UP000194873">
    <property type="component" value="Unassembled WGS sequence"/>
</dbReference>
<evidence type="ECO:0000256" key="5">
    <source>
        <dbReference type="ARBA" id="ARBA00022984"/>
    </source>
</evidence>
<accession>A0A243WIL0</accession>
<keyword evidence="3" id="KW-0808">Transferase</keyword>
<reference evidence="9 10" key="1">
    <citation type="submission" date="2017-01" db="EMBL/GenBank/DDBJ databases">
        <title>A new Hymenobacter.</title>
        <authorList>
            <person name="Liang Y."/>
            <person name="Feng F."/>
        </authorList>
    </citation>
    <scope>NUCLEOTIDE SEQUENCE [LARGE SCALE GENOMIC DNA]</scope>
    <source>
        <strain evidence="9">MIMBbqt21</strain>
    </source>
</reference>
<dbReference type="UniPathway" id="UPA00219"/>
<dbReference type="EMBL" id="MTSE01000002">
    <property type="protein sequence ID" value="OUJ75655.1"/>
    <property type="molecule type" value="Genomic_DNA"/>
</dbReference>
<evidence type="ECO:0000256" key="4">
    <source>
        <dbReference type="ARBA" id="ARBA00022960"/>
    </source>
</evidence>
<keyword evidence="6 7" id="KW-0961">Cell wall biogenesis/degradation</keyword>
<comment type="caution">
    <text evidence="9">The sequence shown here is derived from an EMBL/GenBank/DDBJ whole genome shotgun (WGS) entry which is preliminary data.</text>
</comment>
<dbReference type="PANTHER" id="PTHR36699:SF1">
    <property type="entry name" value="L,D-TRANSPEPTIDASE YAFK-RELATED"/>
    <property type="match status" value="1"/>
</dbReference>
<dbReference type="AlphaFoldDB" id="A0A243WIL0"/>
<evidence type="ECO:0000259" key="8">
    <source>
        <dbReference type="PROSITE" id="PS52029"/>
    </source>
</evidence>
<evidence type="ECO:0000313" key="10">
    <source>
        <dbReference type="Proteomes" id="UP000194873"/>
    </source>
</evidence>
<dbReference type="GO" id="GO:0016740">
    <property type="term" value="F:transferase activity"/>
    <property type="evidence" value="ECO:0007669"/>
    <property type="project" value="UniProtKB-KW"/>
</dbReference>
<name>A0A243WIL0_9BACT</name>